<dbReference type="InterPro" id="IPR005467">
    <property type="entry name" value="His_kinase_dom"/>
</dbReference>
<keyword evidence="13" id="KW-0902">Two-component regulatory system</keyword>
<keyword evidence="8 18" id="KW-0812">Transmembrane</keyword>
<dbReference type="PANTHER" id="PTHR43065">
    <property type="entry name" value="SENSOR HISTIDINE KINASE"/>
    <property type="match status" value="1"/>
</dbReference>
<dbReference type="SMART" id="SM00388">
    <property type="entry name" value="HisKA"/>
    <property type="match status" value="1"/>
</dbReference>
<dbReference type="SMART" id="SM00387">
    <property type="entry name" value="HATPase_c"/>
    <property type="match status" value="1"/>
</dbReference>
<dbReference type="FunFam" id="1.10.287.130:FF:000049">
    <property type="entry name" value="C4-dicarboxylate transport sensor protein DctB"/>
    <property type="match status" value="1"/>
</dbReference>
<evidence type="ECO:0000256" key="11">
    <source>
        <dbReference type="ARBA" id="ARBA00022840"/>
    </source>
</evidence>
<evidence type="ECO:0000256" key="14">
    <source>
        <dbReference type="ARBA" id="ARBA00023136"/>
    </source>
</evidence>
<keyword evidence="4" id="KW-1003">Cell membrane</keyword>
<sequence>MTLAMLSKPLARSRAALVAVSLAATAALAGGVWHYAYLQALEPVAARGESDLALASDRLVTQLQRFREFAVLTASHPALISLHGGGSRGWADAMLLRAADRTGAVAAVYVDAQGEVLAASSDTIPGEIAESAYFARAMTGALGVAHGPGPGETTRAFFFAAPSFGPDGAVRGALVVVVDIAGLEQAWRGSLPAVFFTDDAGEVFVTNRSELLYWRRVGPTELQSPDGARRSVTVQARGGHTVWQQRWSPYIPTRALRLEAALPVIDMTGVLLIDVSPARRLATLQAAVVAAGLLFFGALLWLAFERRRALAAANAELEDRVSARTRALEQTNVALRREVAERQEAEAALKRAQAELVQAGKLSALGKMSAGISHELNQPLMAIRSFAENGAAFLDRGKPERAADNLTRISDMAHRMGRIIKNLRAFAKAESEPAVRVGLAAVVEGALELLQLRIEKTGTQVDWQRPDRPAIVLGGEVRLSQVVVNLVSNAIDAMTDRDTRRLTIRIHHDDAAGTVRLTVRDTGPGIAEPDRIFDPFYSTKEVSAEEGMGLGLSISYGIVEGFGGRLRGENAEGGGALFTMELQQAREYA</sequence>
<evidence type="ECO:0000256" key="12">
    <source>
        <dbReference type="ARBA" id="ARBA00022989"/>
    </source>
</evidence>
<accession>S9Q666</accession>
<evidence type="ECO:0000256" key="5">
    <source>
        <dbReference type="ARBA" id="ARBA00022519"/>
    </source>
</evidence>
<dbReference type="Gene3D" id="3.30.450.20">
    <property type="entry name" value="PAS domain"/>
    <property type="match status" value="1"/>
</dbReference>
<keyword evidence="21" id="KW-1185">Reference proteome</keyword>
<dbReference type="HOGENOM" id="CLU_000445_94_2_5"/>
<evidence type="ECO:0000256" key="3">
    <source>
        <dbReference type="ARBA" id="ARBA00012438"/>
    </source>
</evidence>
<keyword evidence="11" id="KW-0067">ATP-binding</keyword>
<feature type="transmembrane region" description="Helical" evidence="18">
    <location>
        <begin position="284"/>
        <end position="304"/>
    </location>
</feature>
<proteinExistence type="predicted"/>
<comment type="catalytic activity">
    <reaction evidence="1">
        <text>ATP + protein L-histidine = ADP + protein N-phospho-L-histidine.</text>
        <dbReference type="EC" id="2.7.13.3"/>
    </reaction>
</comment>
<keyword evidence="14 18" id="KW-0472">Membrane</keyword>
<comment type="caution">
    <text evidence="20">The sequence shown here is derived from an EMBL/GenBank/DDBJ whole genome shotgun (WGS) entry which is preliminary data.</text>
</comment>
<evidence type="ECO:0000256" key="4">
    <source>
        <dbReference type="ARBA" id="ARBA00022475"/>
    </source>
</evidence>
<keyword evidence="7" id="KW-0808">Transferase</keyword>
<dbReference type="EC" id="2.7.13.3" evidence="3"/>
<evidence type="ECO:0000256" key="18">
    <source>
        <dbReference type="SAM" id="Phobius"/>
    </source>
</evidence>
<dbReference type="InterPro" id="IPR036097">
    <property type="entry name" value="HisK_dim/P_sf"/>
</dbReference>
<evidence type="ECO:0000256" key="2">
    <source>
        <dbReference type="ARBA" id="ARBA00004429"/>
    </source>
</evidence>
<keyword evidence="10 20" id="KW-0418">Kinase</keyword>
<dbReference type="Pfam" id="PF02518">
    <property type="entry name" value="HATPase_c"/>
    <property type="match status" value="1"/>
</dbReference>
<dbReference type="STRING" id="1123237.Salmuc_04712"/>
<dbReference type="InterPro" id="IPR017055">
    <property type="entry name" value="Sig_transdc_His_kinase_DctB"/>
</dbReference>
<reference evidence="21" key="1">
    <citation type="journal article" date="2014" name="Stand. Genomic Sci.">
        <title>Genome sequence of the exopolysaccharide-producing Salipiger mucosus type strain (DSM 16094(T)), a moderately halophilic member of the Roseobacter clade.</title>
        <authorList>
            <person name="Riedel T."/>
            <person name="Spring S."/>
            <person name="Fiebig A."/>
            <person name="Petersen J."/>
            <person name="Kyrpides N.C."/>
            <person name="Goker M."/>
            <person name="Klenk H.P."/>
        </authorList>
    </citation>
    <scope>NUCLEOTIDE SEQUENCE [LARGE SCALE GENOMIC DNA]</scope>
    <source>
        <strain evidence="21">DSM 16094</strain>
    </source>
</reference>
<dbReference type="PRINTS" id="PR00344">
    <property type="entry name" value="BCTRLSENSOR"/>
</dbReference>
<organism evidence="20 21">
    <name type="scientific">Salipiger mucosus DSM 16094</name>
    <dbReference type="NCBI Taxonomy" id="1123237"/>
    <lineage>
        <taxon>Bacteria</taxon>
        <taxon>Pseudomonadati</taxon>
        <taxon>Pseudomonadota</taxon>
        <taxon>Alphaproteobacteria</taxon>
        <taxon>Rhodobacterales</taxon>
        <taxon>Roseobacteraceae</taxon>
        <taxon>Salipiger</taxon>
    </lineage>
</organism>
<evidence type="ECO:0000256" key="9">
    <source>
        <dbReference type="ARBA" id="ARBA00022741"/>
    </source>
</evidence>
<dbReference type="InterPro" id="IPR003661">
    <property type="entry name" value="HisK_dim/P_dom"/>
</dbReference>
<evidence type="ECO:0000256" key="8">
    <source>
        <dbReference type="ARBA" id="ARBA00022692"/>
    </source>
</evidence>
<comment type="subcellular location">
    <subcellularLocation>
        <location evidence="2">Cell inner membrane</location>
        <topology evidence="2">Multi-pass membrane protein</topology>
    </subcellularLocation>
</comment>
<dbReference type="SUPFAM" id="SSF55874">
    <property type="entry name" value="ATPase domain of HSP90 chaperone/DNA topoisomerase II/histidine kinase"/>
    <property type="match status" value="1"/>
</dbReference>
<feature type="domain" description="Histidine kinase" evidence="19">
    <location>
        <begin position="371"/>
        <end position="586"/>
    </location>
</feature>
<keyword evidence="5" id="KW-0997">Cell inner membrane</keyword>
<dbReference type="EMBL" id="APVH01000076">
    <property type="protein sequence ID" value="EPX75522.1"/>
    <property type="molecule type" value="Genomic_DNA"/>
</dbReference>
<evidence type="ECO:0000256" key="7">
    <source>
        <dbReference type="ARBA" id="ARBA00022679"/>
    </source>
</evidence>
<dbReference type="CDD" id="cd00082">
    <property type="entry name" value="HisKA"/>
    <property type="match status" value="1"/>
</dbReference>
<evidence type="ECO:0000256" key="17">
    <source>
        <dbReference type="SAM" id="Coils"/>
    </source>
</evidence>
<dbReference type="Pfam" id="PF00512">
    <property type="entry name" value="HisKA"/>
    <property type="match status" value="1"/>
</dbReference>
<evidence type="ECO:0000256" key="10">
    <source>
        <dbReference type="ARBA" id="ARBA00022777"/>
    </source>
</evidence>
<dbReference type="Gene3D" id="1.10.287.130">
    <property type="match status" value="1"/>
</dbReference>
<evidence type="ECO:0000256" key="6">
    <source>
        <dbReference type="ARBA" id="ARBA00022553"/>
    </source>
</evidence>
<evidence type="ECO:0000313" key="21">
    <source>
        <dbReference type="Proteomes" id="UP000015347"/>
    </source>
</evidence>
<evidence type="ECO:0000256" key="13">
    <source>
        <dbReference type="ARBA" id="ARBA00023012"/>
    </source>
</evidence>
<evidence type="ECO:0000256" key="16">
    <source>
        <dbReference type="ARBA" id="ARBA00073143"/>
    </source>
</evidence>
<dbReference type="AlphaFoldDB" id="S9Q666"/>
<dbReference type="Proteomes" id="UP000015347">
    <property type="component" value="Unassembled WGS sequence"/>
</dbReference>
<gene>
    <name evidence="20" type="ORF">Salmuc_04712</name>
</gene>
<keyword evidence="6" id="KW-0597">Phosphoprotein</keyword>
<dbReference type="GO" id="GO:0000155">
    <property type="term" value="F:phosphorelay sensor kinase activity"/>
    <property type="evidence" value="ECO:0007669"/>
    <property type="project" value="InterPro"/>
</dbReference>
<keyword evidence="17" id="KW-0175">Coiled coil</keyword>
<dbReference type="SUPFAM" id="SSF47384">
    <property type="entry name" value="Homodimeric domain of signal transducing histidine kinase"/>
    <property type="match status" value="1"/>
</dbReference>
<dbReference type="PIRSF" id="PIRSF036431">
    <property type="entry name" value="STHK_DctB"/>
    <property type="match status" value="1"/>
</dbReference>
<dbReference type="SUPFAM" id="SSF103190">
    <property type="entry name" value="Sensory domain-like"/>
    <property type="match status" value="1"/>
</dbReference>
<feature type="coiled-coil region" evidence="17">
    <location>
        <begin position="328"/>
        <end position="362"/>
    </location>
</feature>
<dbReference type="GO" id="GO:0005886">
    <property type="term" value="C:plasma membrane"/>
    <property type="evidence" value="ECO:0007669"/>
    <property type="project" value="UniProtKB-SubCell"/>
</dbReference>
<evidence type="ECO:0000256" key="15">
    <source>
        <dbReference type="ARBA" id="ARBA00059004"/>
    </source>
</evidence>
<dbReference type="InterPro" id="IPR004358">
    <property type="entry name" value="Sig_transdc_His_kin-like_C"/>
</dbReference>
<protein>
    <recommendedName>
        <fullName evidence="16">C4-dicarboxylate transport sensor protein DctB</fullName>
        <ecNumber evidence="3">2.7.13.3</ecNumber>
    </recommendedName>
</protein>
<keyword evidence="12 18" id="KW-1133">Transmembrane helix</keyword>
<dbReference type="GO" id="GO:0005524">
    <property type="term" value="F:ATP binding"/>
    <property type="evidence" value="ECO:0007669"/>
    <property type="project" value="UniProtKB-KW"/>
</dbReference>
<dbReference type="PANTHER" id="PTHR43065:SF46">
    <property type="entry name" value="C4-DICARBOXYLATE TRANSPORT SENSOR PROTEIN DCTB"/>
    <property type="match status" value="1"/>
</dbReference>
<evidence type="ECO:0000313" key="20">
    <source>
        <dbReference type="EMBL" id="EPX75522.1"/>
    </source>
</evidence>
<dbReference type="InterPro" id="IPR029151">
    <property type="entry name" value="Sensor-like_sf"/>
</dbReference>
<dbReference type="PROSITE" id="PS50109">
    <property type="entry name" value="HIS_KIN"/>
    <property type="match status" value="1"/>
</dbReference>
<evidence type="ECO:0000256" key="1">
    <source>
        <dbReference type="ARBA" id="ARBA00000085"/>
    </source>
</evidence>
<keyword evidence="9" id="KW-0547">Nucleotide-binding</keyword>
<evidence type="ECO:0000259" key="19">
    <source>
        <dbReference type="PROSITE" id="PS50109"/>
    </source>
</evidence>
<dbReference type="eggNOG" id="COG4191">
    <property type="taxonomic scope" value="Bacteria"/>
</dbReference>
<comment type="function">
    <text evidence="15">Member of the two-component regulatory system DctB/DctD involved in the transport of C4-dicarboxylates. DctB functions as a membrane-associated protein kinase that phosphorylates DctD in response to environmental signals.</text>
</comment>
<dbReference type="Gene3D" id="3.30.565.10">
    <property type="entry name" value="Histidine kinase-like ATPase, C-terminal domain"/>
    <property type="match status" value="1"/>
</dbReference>
<dbReference type="InterPro" id="IPR003594">
    <property type="entry name" value="HATPase_dom"/>
</dbReference>
<name>S9Q666_9RHOB</name>
<dbReference type="OrthoDB" id="7568856at2"/>
<dbReference type="InterPro" id="IPR036890">
    <property type="entry name" value="HATPase_C_sf"/>
</dbReference>